<dbReference type="AlphaFoldDB" id="A0A3A2ZQI3"/>
<organism evidence="2 3">
    <name type="scientific">Aspergillus sclerotialis</name>
    <dbReference type="NCBI Taxonomy" id="2070753"/>
    <lineage>
        <taxon>Eukaryota</taxon>
        <taxon>Fungi</taxon>
        <taxon>Dikarya</taxon>
        <taxon>Ascomycota</taxon>
        <taxon>Pezizomycotina</taxon>
        <taxon>Eurotiomycetes</taxon>
        <taxon>Eurotiomycetidae</taxon>
        <taxon>Eurotiales</taxon>
        <taxon>Aspergillaceae</taxon>
        <taxon>Aspergillus</taxon>
        <taxon>Aspergillus subgen. Polypaecilum</taxon>
    </lineage>
</organism>
<feature type="compositionally biased region" description="Basic and acidic residues" evidence="1">
    <location>
        <begin position="340"/>
        <end position="359"/>
    </location>
</feature>
<proteinExistence type="predicted"/>
<reference evidence="3" key="1">
    <citation type="submission" date="2017-02" db="EMBL/GenBank/DDBJ databases">
        <authorList>
            <person name="Tafer H."/>
            <person name="Lopandic K."/>
        </authorList>
    </citation>
    <scope>NUCLEOTIDE SEQUENCE [LARGE SCALE GENOMIC DNA]</scope>
    <source>
        <strain evidence="3">CBS 366.77</strain>
    </source>
</reference>
<feature type="region of interest" description="Disordered" evidence="1">
    <location>
        <begin position="340"/>
        <end position="361"/>
    </location>
</feature>
<evidence type="ECO:0000313" key="2">
    <source>
        <dbReference type="EMBL" id="RJE24563.1"/>
    </source>
</evidence>
<comment type="caution">
    <text evidence="2">The sequence shown here is derived from an EMBL/GenBank/DDBJ whole genome shotgun (WGS) entry which is preliminary data.</text>
</comment>
<name>A0A3A2ZQI3_9EURO</name>
<evidence type="ECO:0000313" key="3">
    <source>
        <dbReference type="Proteomes" id="UP000266188"/>
    </source>
</evidence>
<dbReference type="Proteomes" id="UP000266188">
    <property type="component" value="Unassembled WGS sequence"/>
</dbReference>
<gene>
    <name evidence="2" type="ORF">PHISCL_03094</name>
</gene>
<evidence type="ECO:0000256" key="1">
    <source>
        <dbReference type="SAM" id="MobiDB-lite"/>
    </source>
</evidence>
<protein>
    <submittedName>
        <fullName evidence="2">Uncharacterized protein</fullName>
    </submittedName>
</protein>
<dbReference type="OrthoDB" id="5273928at2759"/>
<sequence>MAPALALSRGTSWVHESPYLPLGWEETNEIGSPSLKHSAMKRVLSDQRALTPEIFAAVPWHIANYLWDCLGRSKKRTFYMWKLFATAYPLQFREHSRYRSMKIEGPKMPMRDYFGLVRSESLRWRLALTLAVEFATVPELVEITTLTNLIALEIISPPFTQGILNDTELPVTMLNDRIIRTWSELARASKAFTHLQIMRLYHQKDLSTVALRYMKDFPSLRFIIVHNCQGITSKLSDNCTEINGWEIVAIPQLTKSTTLYGCYTTMKDLGEEGDQSVMDGDIPVLDFQIGHTIHRENKRIEARTQPICLKKCITSTETETEIPEPVTKKAKLNGERKQIDLDTRNKTRRSVMKDRKGRDLGGVLEELM</sequence>
<keyword evidence="3" id="KW-1185">Reference proteome</keyword>
<accession>A0A3A2ZQI3</accession>
<dbReference type="EMBL" id="MVGC01000076">
    <property type="protein sequence ID" value="RJE24563.1"/>
    <property type="molecule type" value="Genomic_DNA"/>
</dbReference>